<feature type="transmembrane region" description="Helical" evidence="7">
    <location>
        <begin position="87"/>
        <end position="107"/>
    </location>
</feature>
<gene>
    <name evidence="8" type="ORF">DSL72_003760</name>
</gene>
<reference evidence="8" key="1">
    <citation type="submission" date="2020-10" db="EMBL/GenBank/DDBJ databases">
        <title>Genome Sequence of Monilinia vaccinii-corymbosi Sheds Light on Mummy Berry Disease Infection of Blueberry and Mating Type.</title>
        <authorList>
            <person name="Yow A.G."/>
            <person name="Zhang Y."/>
            <person name="Bansal K."/>
            <person name="Eacker S.M."/>
            <person name="Sullivan S."/>
            <person name="Liachko I."/>
            <person name="Cubeta M.A."/>
            <person name="Rollins J.A."/>
            <person name="Ashrafi H."/>
        </authorList>
    </citation>
    <scope>NUCLEOTIDE SEQUENCE</scope>
    <source>
        <strain evidence="8">RL-1</strain>
    </source>
</reference>
<comment type="similarity">
    <text evidence="5">Belongs to the anthrone oxygenase family.</text>
</comment>
<keyword evidence="3 7" id="KW-1133">Transmembrane helix</keyword>
<sequence length="213" mass="23237">MNDVQFPIRLAQVIGITTSSALAGTSLSLSFIAVPRILESPPHLLLKQWNHLFQQGKTFFPAASLIPAGSFFYLAYKQTSKLPRRLLGAAGLLALAISPYTLLFMMYTNAKLLGKVDEAQAVYAQSGDWDDLSSGSGRKHKKSSKDRERSSKKTSSSSSGGSSRRKVLEDGDEDVRTAHELVDRWALLNLGRGVLLMASAAIGSWTVVRCSKY</sequence>
<protein>
    <recommendedName>
        <fullName evidence="10">DUF1772 domain-containing protein</fullName>
    </recommendedName>
</protein>
<feature type="transmembrane region" description="Helical" evidence="7">
    <location>
        <begin position="58"/>
        <end position="75"/>
    </location>
</feature>
<comment type="subcellular location">
    <subcellularLocation>
        <location evidence="1">Membrane</location>
        <topology evidence="1">Multi-pass membrane protein</topology>
    </subcellularLocation>
</comment>
<dbReference type="InterPro" id="IPR013901">
    <property type="entry name" value="Anthrone_oxy"/>
</dbReference>
<feature type="compositionally biased region" description="Low complexity" evidence="6">
    <location>
        <begin position="153"/>
        <end position="162"/>
    </location>
</feature>
<accession>A0A8A3P6G4</accession>
<evidence type="ECO:0000256" key="1">
    <source>
        <dbReference type="ARBA" id="ARBA00004141"/>
    </source>
</evidence>
<evidence type="ECO:0000313" key="9">
    <source>
        <dbReference type="Proteomes" id="UP000672032"/>
    </source>
</evidence>
<dbReference type="GO" id="GO:0016020">
    <property type="term" value="C:membrane"/>
    <property type="evidence" value="ECO:0007669"/>
    <property type="project" value="UniProtKB-SubCell"/>
</dbReference>
<feature type="transmembrane region" description="Helical" evidence="7">
    <location>
        <begin position="12"/>
        <end position="38"/>
    </location>
</feature>
<keyword evidence="9" id="KW-1185">Reference proteome</keyword>
<evidence type="ECO:0000313" key="8">
    <source>
        <dbReference type="EMBL" id="QSZ29248.1"/>
    </source>
</evidence>
<evidence type="ECO:0000256" key="7">
    <source>
        <dbReference type="SAM" id="Phobius"/>
    </source>
</evidence>
<evidence type="ECO:0008006" key="10">
    <source>
        <dbReference type="Google" id="ProtNLM"/>
    </source>
</evidence>
<keyword evidence="2 7" id="KW-0812">Transmembrane</keyword>
<dbReference type="Pfam" id="PF08592">
    <property type="entry name" value="Anthrone_oxy"/>
    <property type="match status" value="1"/>
</dbReference>
<dbReference type="Proteomes" id="UP000672032">
    <property type="component" value="Chromosome 1"/>
</dbReference>
<proteinExistence type="inferred from homology"/>
<dbReference type="PANTHER" id="PTHR35042">
    <property type="entry name" value="ANTHRONE OXYGENASE ENCC"/>
    <property type="match status" value="1"/>
</dbReference>
<dbReference type="EMBL" id="CP063405">
    <property type="protein sequence ID" value="QSZ29248.1"/>
    <property type="molecule type" value="Genomic_DNA"/>
</dbReference>
<keyword evidence="4 7" id="KW-0472">Membrane</keyword>
<dbReference type="OrthoDB" id="5954308at2759"/>
<evidence type="ECO:0000256" key="3">
    <source>
        <dbReference type="ARBA" id="ARBA00022989"/>
    </source>
</evidence>
<evidence type="ECO:0000256" key="6">
    <source>
        <dbReference type="SAM" id="MobiDB-lite"/>
    </source>
</evidence>
<organism evidence="8 9">
    <name type="scientific">Monilinia vaccinii-corymbosi</name>
    <dbReference type="NCBI Taxonomy" id="61207"/>
    <lineage>
        <taxon>Eukaryota</taxon>
        <taxon>Fungi</taxon>
        <taxon>Dikarya</taxon>
        <taxon>Ascomycota</taxon>
        <taxon>Pezizomycotina</taxon>
        <taxon>Leotiomycetes</taxon>
        <taxon>Helotiales</taxon>
        <taxon>Sclerotiniaceae</taxon>
        <taxon>Monilinia</taxon>
    </lineage>
</organism>
<feature type="transmembrane region" description="Helical" evidence="7">
    <location>
        <begin position="190"/>
        <end position="208"/>
    </location>
</feature>
<name>A0A8A3P6G4_9HELO</name>
<evidence type="ECO:0000256" key="4">
    <source>
        <dbReference type="ARBA" id="ARBA00023136"/>
    </source>
</evidence>
<feature type="region of interest" description="Disordered" evidence="6">
    <location>
        <begin position="129"/>
        <end position="171"/>
    </location>
</feature>
<dbReference type="AlphaFoldDB" id="A0A8A3P6G4"/>
<evidence type="ECO:0000256" key="5">
    <source>
        <dbReference type="ARBA" id="ARBA00034313"/>
    </source>
</evidence>
<evidence type="ECO:0000256" key="2">
    <source>
        <dbReference type="ARBA" id="ARBA00022692"/>
    </source>
</evidence>
<dbReference type="PANTHER" id="PTHR35042:SF1">
    <property type="entry name" value="DUF1772-DOMAIN-CONTAINING PROTEIN"/>
    <property type="match status" value="1"/>
</dbReference>